<sequence length="183" mass="21359">MNDQLYDLESLRFPIGEFQKPDCITQGNLDTWITAIECFPFKIKELTKNLSVNEVNWIYRPNGWKIKQVVHHCADSHINSFVRFKLALTEDKPVIKPYEEHLWAELTDGLDDDLTASLQIIEGVHARWVLLLKSFGEQELKKQFIHPATNKTLCLEEVIGVYAWHCNHHLAHIEQALFYKGQF</sequence>
<proteinExistence type="predicted"/>
<protein>
    <submittedName>
        <fullName evidence="4">DinB superfamily protein</fullName>
    </submittedName>
    <submittedName>
        <fullName evidence="2 3">Metal-dependent hydrolase</fullName>
    </submittedName>
</protein>
<dbReference type="Gene3D" id="1.20.120.450">
    <property type="entry name" value="dinb family like domain"/>
    <property type="match status" value="1"/>
</dbReference>
<dbReference type="EMBL" id="FNEO01000001">
    <property type="protein sequence ID" value="SDI62439.1"/>
    <property type="molecule type" value="Genomic_DNA"/>
</dbReference>
<dbReference type="STRING" id="551990.SAMN05192550_0377"/>
<dbReference type="Pfam" id="PF12867">
    <property type="entry name" value="DinB_2"/>
    <property type="match status" value="1"/>
</dbReference>
<dbReference type="Proteomes" id="UP000321579">
    <property type="component" value="Unassembled WGS sequence"/>
</dbReference>
<dbReference type="NCBIfam" id="NF009807">
    <property type="entry name" value="PRK13291.1"/>
    <property type="match status" value="1"/>
</dbReference>
<reference evidence="5" key="1">
    <citation type="submission" date="2016-03" db="EMBL/GenBank/DDBJ databases">
        <title>Draft genome sequence of Paenibacillus glacialis DSM 22343.</title>
        <authorList>
            <person name="Shin S.-K."/>
            <person name="Yi H."/>
        </authorList>
    </citation>
    <scope>NUCLEOTIDE SEQUENCE [LARGE SCALE GENOMIC DNA]</scope>
    <source>
        <strain evidence="5">NBRC 105008</strain>
    </source>
</reference>
<dbReference type="Proteomes" id="UP000093226">
    <property type="component" value="Unassembled WGS sequence"/>
</dbReference>
<evidence type="ECO:0000313" key="4">
    <source>
        <dbReference type="EMBL" id="SDI62439.1"/>
    </source>
</evidence>
<comment type="caution">
    <text evidence="3">The sequence shown here is derived from an EMBL/GenBank/DDBJ whole genome shotgun (WGS) entry which is preliminary data.</text>
</comment>
<reference evidence="2 7" key="4">
    <citation type="submission" date="2019-07" db="EMBL/GenBank/DDBJ databases">
        <title>Whole genome shotgun sequence of Flavobacterium glycines NBRC 105008.</title>
        <authorList>
            <person name="Hosoyama A."/>
            <person name="Uohara A."/>
            <person name="Ohji S."/>
            <person name="Ichikawa N."/>
        </authorList>
    </citation>
    <scope>NUCLEOTIDE SEQUENCE [LARGE SCALE GENOMIC DNA]</scope>
    <source>
        <strain evidence="2 7">NBRC 105008</strain>
    </source>
</reference>
<organism evidence="3 5">
    <name type="scientific">Flavobacterium glycines</name>
    <dbReference type="NCBI Taxonomy" id="551990"/>
    <lineage>
        <taxon>Bacteria</taxon>
        <taxon>Pseudomonadati</taxon>
        <taxon>Bacteroidota</taxon>
        <taxon>Flavobacteriia</taxon>
        <taxon>Flavobacteriales</taxon>
        <taxon>Flavobacteriaceae</taxon>
        <taxon>Flavobacterium</taxon>
    </lineage>
</organism>
<feature type="domain" description="DinB-like" evidence="1">
    <location>
        <begin position="45"/>
        <end position="173"/>
    </location>
</feature>
<evidence type="ECO:0000313" key="6">
    <source>
        <dbReference type="Proteomes" id="UP000182367"/>
    </source>
</evidence>
<dbReference type="EMBL" id="LVEO01000018">
    <property type="protein sequence ID" value="OCB71552.1"/>
    <property type="molecule type" value="Genomic_DNA"/>
</dbReference>
<gene>
    <name evidence="2" type="primary">yfiT</name>
    <name evidence="3" type="ORF">FBGL_09955</name>
    <name evidence="2" type="ORF">FGL01_13210</name>
    <name evidence="4" type="ORF">SAMN05192550_0377</name>
</gene>
<accession>A0A1B9DPC6</accession>
<reference evidence="4 6" key="3">
    <citation type="submission" date="2016-10" db="EMBL/GenBank/DDBJ databases">
        <authorList>
            <person name="Varghese N."/>
            <person name="Submissions S."/>
        </authorList>
    </citation>
    <scope>NUCLEOTIDE SEQUENCE [LARGE SCALE GENOMIC DNA]</scope>
    <source>
        <strain evidence="4 6">Gm-149</strain>
    </source>
</reference>
<reference evidence="3" key="2">
    <citation type="submission" date="2016-03" db="EMBL/GenBank/DDBJ databases">
        <authorList>
            <person name="Ploux O."/>
        </authorList>
    </citation>
    <scope>NUCLEOTIDE SEQUENCE</scope>
    <source>
        <strain evidence="3">NBRC 105008</strain>
    </source>
</reference>
<keyword evidence="3" id="KW-0378">Hydrolase</keyword>
<name>A0A1B9DPC6_9FLAO</name>
<keyword evidence="6" id="KW-1185">Reference proteome</keyword>
<dbReference type="InterPro" id="IPR024775">
    <property type="entry name" value="DinB-like"/>
</dbReference>
<dbReference type="AlphaFoldDB" id="A0A1B9DPC6"/>
<evidence type="ECO:0000313" key="3">
    <source>
        <dbReference type="EMBL" id="OCB71552.1"/>
    </source>
</evidence>
<evidence type="ECO:0000313" key="7">
    <source>
        <dbReference type="Proteomes" id="UP000321579"/>
    </source>
</evidence>
<evidence type="ECO:0000313" key="2">
    <source>
        <dbReference type="EMBL" id="GEL10582.1"/>
    </source>
</evidence>
<dbReference type="EMBL" id="BJVF01000001">
    <property type="protein sequence ID" value="GEL10582.1"/>
    <property type="molecule type" value="Genomic_DNA"/>
</dbReference>
<dbReference type="GO" id="GO:0016787">
    <property type="term" value="F:hydrolase activity"/>
    <property type="evidence" value="ECO:0007669"/>
    <property type="project" value="UniProtKB-KW"/>
</dbReference>
<dbReference type="InterPro" id="IPR034660">
    <property type="entry name" value="DinB/YfiT-like"/>
</dbReference>
<evidence type="ECO:0000259" key="1">
    <source>
        <dbReference type="Pfam" id="PF12867"/>
    </source>
</evidence>
<evidence type="ECO:0000313" key="5">
    <source>
        <dbReference type="Proteomes" id="UP000093226"/>
    </source>
</evidence>
<dbReference type="RefSeq" id="WP_066328263.1">
    <property type="nucleotide sequence ID" value="NZ_BJVF01000001.1"/>
</dbReference>
<dbReference type="Proteomes" id="UP000182367">
    <property type="component" value="Unassembled WGS sequence"/>
</dbReference>
<dbReference type="SUPFAM" id="SSF109854">
    <property type="entry name" value="DinB/YfiT-like putative metalloenzymes"/>
    <property type="match status" value="1"/>
</dbReference>
<dbReference type="OrthoDB" id="9796039at2"/>